<evidence type="ECO:0000313" key="1">
    <source>
        <dbReference type="EMBL" id="CAG8504017.1"/>
    </source>
</evidence>
<gene>
    <name evidence="1" type="ORF">AMORRO_LOCUS3393</name>
</gene>
<proteinExistence type="predicted"/>
<comment type="caution">
    <text evidence="1">The sequence shown here is derived from an EMBL/GenBank/DDBJ whole genome shotgun (WGS) entry which is preliminary data.</text>
</comment>
<dbReference type="Proteomes" id="UP000789342">
    <property type="component" value="Unassembled WGS sequence"/>
</dbReference>
<protein>
    <submittedName>
        <fullName evidence="1">18133_t:CDS:1</fullName>
    </submittedName>
</protein>
<organism evidence="1 2">
    <name type="scientific">Acaulospora morrowiae</name>
    <dbReference type="NCBI Taxonomy" id="94023"/>
    <lineage>
        <taxon>Eukaryota</taxon>
        <taxon>Fungi</taxon>
        <taxon>Fungi incertae sedis</taxon>
        <taxon>Mucoromycota</taxon>
        <taxon>Glomeromycotina</taxon>
        <taxon>Glomeromycetes</taxon>
        <taxon>Diversisporales</taxon>
        <taxon>Acaulosporaceae</taxon>
        <taxon>Acaulospora</taxon>
    </lineage>
</organism>
<reference evidence="1" key="1">
    <citation type="submission" date="2021-06" db="EMBL/GenBank/DDBJ databases">
        <authorList>
            <person name="Kallberg Y."/>
            <person name="Tangrot J."/>
            <person name="Rosling A."/>
        </authorList>
    </citation>
    <scope>NUCLEOTIDE SEQUENCE</scope>
    <source>
        <strain evidence="1">CL551</strain>
    </source>
</reference>
<accession>A0A9N9F1K0</accession>
<evidence type="ECO:0000313" key="2">
    <source>
        <dbReference type="Proteomes" id="UP000789342"/>
    </source>
</evidence>
<name>A0A9N9F1K0_9GLOM</name>
<dbReference type="EMBL" id="CAJVPV010001654">
    <property type="protein sequence ID" value="CAG8504017.1"/>
    <property type="molecule type" value="Genomic_DNA"/>
</dbReference>
<sequence length="66" mass="7800">MLQVNGGKDKMQFIVSPKKGYEEPEYTVKWTIDRGLNGNVEIERPNDLSEWLPFNESREWCRVDLI</sequence>
<dbReference type="AlphaFoldDB" id="A0A9N9F1K0"/>
<keyword evidence="2" id="KW-1185">Reference proteome</keyword>